<dbReference type="EMBL" id="JYDI01000246">
    <property type="protein sequence ID" value="KRY47351.1"/>
    <property type="molecule type" value="Genomic_DNA"/>
</dbReference>
<organism evidence="2 3">
    <name type="scientific">Trichinella britovi</name>
    <name type="common">Parasitic roundworm</name>
    <dbReference type="NCBI Taxonomy" id="45882"/>
    <lineage>
        <taxon>Eukaryota</taxon>
        <taxon>Metazoa</taxon>
        <taxon>Ecdysozoa</taxon>
        <taxon>Nematoda</taxon>
        <taxon>Enoplea</taxon>
        <taxon>Dorylaimia</taxon>
        <taxon>Trichinellida</taxon>
        <taxon>Trichinellidae</taxon>
        <taxon>Trichinella</taxon>
    </lineage>
</organism>
<reference evidence="2 3" key="1">
    <citation type="submission" date="2015-01" db="EMBL/GenBank/DDBJ databases">
        <title>Evolution of Trichinella species and genotypes.</title>
        <authorList>
            <person name="Korhonen P.K."/>
            <person name="Edoardo P."/>
            <person name="Giuseppe L.R."/>
            <person name="Gasser R.B."/>
        </authorList>
    </citation>
    <scope>NUCLEOTIDE SEQUENCE [LARGE SCALE GENOMIC DNA]</scope>
    <source>
        <strain evidence="2">ISS120</strain>
    </source>
</reference>
<dbReference type="AlphaFoldDB" id="A0A0V1CDN4"/>
<comment type="caution">
    <text evidence="2">The sequence shown here is derived from an EMBL/GenBank/DDBJ whole genome shotgun (WGS) entry which is preliminary data.</text>
</comment>
<proteinExistence type="predicted"/>
<protein>
    <submittedName>
        <fullName evidence="2">Uncharacterized protein</fullName>
    </submittedName>
</protein>
<feature type="region of interest" description="Disordered" evidence="1">
    <location>
        <begin position="94"/>
        <end position="132"/>
    </location>
</feature>
<evidence type="ECO:0000313" key="2">
    <source>
        <dbReference type="EMBL" id="KRY47351.1"/>
    </source>
</evidence>
<accession>A0A0V1CDN4</accession>
<evidence type="ECO:0000313" key="3">
    <source>
        <dbReference type="Proteomes" id="UP000054653"/>
    </source>
</evidence>
<gene>
    <name evidence="2" type="ORF">T03_9466</name>
</gene>
<dbReference type="Proteomes" id="UP000054653">
    <property type="component" value="Unassembled WGS sequence"/>
</dbReference>
<feature type="region of interest" description="Disordered" evidence="1">
    <location>
        <begin position="1"/>
        <end position="54"/>
    </location>
</feature>
<keyword evidence="3" id="KW-1185">Reference proteome</keyword>
<evidence type="ECO:0000256" key="1">
    <source>
        <dbReference type="SAM" id="MobiDB-lite"/>
    </source>
</evidence>
<sequence>MTLHGSLSAHRNLRSTRVGEFGHRENPPAEFPKAGDHGGSGHSKADALCTEGSGTDDLLHHVLERKRGRTCVGKVGRKQLKAIRPQLGIQWWHGPRWLTGPPQTWPRSRENTERTPLIPSGRNARQDRQHRP</sequence>
<name>A0A0V1CDN4_TRIBR</name>